<evidence type="ECO:0000313" key="2">
    <source>
        <dbReference type="Proteomes" id="UP001273350"/>
    </source>
</evidence>
<dbReference type="EMBL" id="JAWXVI010000004">
    <property type="protein sequence ID" value="MDX6189344.1"/>
    <property type="molecule type" value="Genomic_DNA"/>
</dbReference>
<comment type="caution">
    <text evidence="1">The sequence shown here is derived from an EMBL/GenBank/DDBJ whole genome shotgun (WGS) entry which is preliminary data.</text>
</comment>
<sequence length="127" mass="13505">MATYPYTQEIMLTNNIKSTTVVSIENGMEVSVTTFSSSLGAMNSVPGSSLKASDPPVGALGSVTLSPVQSKAVDIKFVVGSLKINIELITFRAQFALDTGQVTCHGFVSDLQDNNRISFDKVIAAWS</sequence>
<gene>
    <name evidence="1" type="ORF">SGQ83_08305</name>
</gene>
<proteinExistence type="predicted"/>
<dbReference type="Proteomes" id="UP001273350">
    <property type="component" value="Unassembled WGS sequence"/>
</dbReference>
<organism evidence="1 2">
    <name type="scientific">Flavobacterium cupriresistens</name>
    <dbReference type="NCBI Taxonomy" id="2893885"/>
    <lineage>
        <taxon>Bacteria</taxon>
        <taxon>Pseudomonadati</taxon>
        <taxon>Bacteroidota</taxon>
        <taxon>Flavobacteriia</taxon>
        <taxon>Flavobacteriales</taxon>
        <taxon>Flavobacteriaceae</taxon>
        <taxon>Flavobacterium</taxon>
    </lineage>
</organism>
<dbReference type="RefSeq" id="WP_131701548.1">
    <property type="nucleotide sequence ID" value="NZ_CP087134.1"/>
</dbReference>
<reference evidence="1 2" key="1">
    <citation type="submission" date="2023-11" db="EMBL/GenBank/DDBJ databases">
        <title>Unpublished Manusciprt.</title>
        <authorList>
            <person name="Saticioglu I.B."/>
            <person name="Ay H."/>
            <person name="Ajmi N."/>
            <person name="Altun S."/>
            <person name="Duman M."/>
        </authorList>
    </citation>
    <scope>NUCLEOTIDE SEQUENCE [LARGE SCALE GENOMIC DNA]</scope>
    <source>
        <strain evidence="1 2">Fl-318</strain>
    </source>
</reference>
<evidence type="ECO:0000313" key="1">
    <source>
        <dbReference type="EMBL" id="MDX6189344.1"/>
    </source>
</evidence>
<protein>
    <submittedName>
        <fullName evidence="1">Uncharacterized protein</fullName>
    </submittedName>
</protein>
<keyword evidence="2" id="KW-1185">Reference proteome</keyword>
<accession>A0ABU4R9W0</accession>
<name>A0ABU4R9W0_9FLAO</name>